<comment type="caution">
    <text evidence="2">The sequence shown here is derived from an EMBL/GenBank/DDBJ whole genome shotgun (WGS) entry which is preliminary data.</text>
</comment>
<protein>
    <submittedName>
        <fullName evidence="2">Rhodanese-like protein</fullName>
    </submittedName>
</protein>
<evidence type="ECO:0000259" key="1">
    <source>
        <dbReference type="PROSITE" id="PS50206"/>
    </source>
</evidence>
<dbReference type="AlphaFoldDB" id="D4CY20"/>
<evidence type="ECO:0000313" key="2">
    <source>
        <dbReference type="EMBL" id="EFE85751.1"/>
    </source>
</evidence>
<dbReference type="InterPro" id="IPR016156">
    <property type="entry name" value="FAD/NAD-linked_Rdtase_dimer_sf"/>
</dbReference>
<feature type="domain" description="Rhodanese" evidence="1">
    <location>
        <begin position="187"/>
        <end position="275"/>
    </location>
</feature>
<sequence length="289" mass="33306">MKMIDVVNNISGYFDEDFENIIYKDLRTNGLSDEEVEKLLSDKYRDLPMMEENIFKLNNYKLGSIGFTSRELENLKIDFCEEKLLSNDYNGENPTNQIVYLKVLFDKESKKILGCQIANERNVEARLRAIKAIMEKGGDLKELVKYKVNPTDNEWNPDILNLLALTALGKDKEVSTDVEAKDIETLSKNKEFLLDVREEYEYEAGHVKGAVNLPLREILSQKDSLPKDRDIYVYCRSAHRSADAVNFLKSLGFDKVHNVEGGFIDISFNEYHKDKGNLENSIVTNYNFD</sequence>
<dbReference type="STRING" id="546275.FUSPEROL_02331"/>
<dbReference type="InterPro" id="IPR004099">
    <property type="entry name" value="Pyr_nucl-diS_OxRdtase_dimer"/>
</dbReference>
<dbReference type="PROSITE" id="PS50206">
    <property type="entry name" value="RHODANESE_3"/>
    <property type="match status" value="1"/>
</dbReference>
<dbReference type="eggNOG" id="COG0607">
    <property type="taxonomic scope" value="Bacteria"/>
</dbReference>
<dbReference type="PANTHER" id="PTHR43031:SF18">
    <property type="entry name" value="RHODANESE-RELATED SULFURTRANSFERASES"/>
    <property type="match status" value="1"/>
</dbReference>
<dbReference type="InterPro" id="IPR001763">
    <property type="entry name" value="Rhodanese-like_dom"/>
</dbReference>
<accession>D4CY20</accession>
<dbReference type="SMART" id="SM00450">
    <property type="entry name" value="RHOD"/>
    <property type="match status" value="1"/>
</dbReference>
<dbReference type="Pfam" id="PF02852">
    <property type="entry name" value="Pyr_redox_dim"/>
    <property type="match status" value="1"/>
</dbReference>
<dbReference type="SUPFAM" id="SSF55424">
    <property type="entry name" value="FAD/NAD-linked reductases, dimerisation (C-terminal) domain"/>
    <property type="match status" value="1"/>
</dbReference>
<dbReference type="SUPFAM" id="SSF52821">
    <property type="entry name" value="Rhodanese/Cell cycle control phosphatase"/>
    <property type="match status" value="1"/>
</dbReference>
<evidence type="ECO:0000313" key="3">
    <source>
        <dbReference type="Proteomes" id="UP000003748"/>
    </source>
</evidence>
<dbReference type="PANTHER" id="PTHR43031">
    <property type="entry name" value="FAD-DEPENDENT OXIDOREDUCTASE"/>
    <property type="match status" value="1"/>
</dbReference>
<dbReference type="HOGENOM" id="CLU_084440_0_0_0"/>
<reference evidence="2 3" key="1">
    <citation type="submission" date="2010-02" db="EMBL/GenBank/DDBJ databases">
        <authorList>
            <person name="Weinstock G."/>
            <person name="Sodergren E."/>
            <person name="Clifton S."/>
            <person name="Fulton L."/>
            <person name="Fulton B."/>
            <person name="Courtney L."/>
            <person name="Fronick C."/>
            <person name="Harrison M."/>
            <person name="Strong C."/>
            <person name="Farmer C."/>
            <person name="Delahaunty K."/>
            <person name="Markovic C."/>
            <person name="Hall O."/>
            <person name="Minx P."/>
            <person name="Tomlinson C."/>
            <person name="Mitreva M."/>
            <person name="Nelson J."/>
            <person name="Hou S."/>
            <person name="Wollam A."/>
            <person name="Pepin K.H."/>
            <person name="Johnson M."/>
            <person name="Bhonagiri V."/>
            <person name="Zhang X."/>
            <person name="Suruliraj S."/>
            <person name="Warren W."/>
            <person name="Chinwalla A."/>
            <person name="Mardis E.R."/>
            <person name="Wilson R.K."/>
        </authorList>
    </citation>
    <scope>NUCLEOTIDE SEQUENCE [LARGE SCALE GENOMIC DNA]</scope>
    <source>
        <strain evidence="2 3">ATCC 33693</strain>
    </source>
</reference>
<dbReference type="Proteomes" id="UP000003748">
    <property type="component" value="Unassembled WGS sequence"/>
</dbReference>
<dbReference type="CDD" id="cd00158">
    <property type="entry name" value="RHOD"/>
    <property type="match status" value="1"/>
</dbReference>
<dbReference type="Gene3D" id="3.40.250.10">
    <property type="entry name" value="Rhodanese-like domain"/>
    <property type="match status" value="1"/>
</dbReference>
<proteinExistence type="predicted"/>
<organism evidence="2 3">
    <name type="scientific">Fusobacterium periodonticum ATCC 33693</name>
    <dbReference type="NCBI Taxonomy" id="546275"/>
    <lineage>
        <taxon>Bacteria</taxon>
        <taxon>Fusobacteriati</taxon>
        <taxon>Fusobacteriota</taxon>
        <taxon>Fusobacteriia</taxon>
        <taxon>Fusobacteriales</taxon>
        <taxon>Fusobacteriaceae</taxon>
        <taxon>Fusobacterium</taxon>
    </lineage>
</organism>
<name>D4CY20_9FUSO</name>
<dbReference type="Gene3D" id="3.30.390.30">
    <property type="match status" value="1"/>
</dbReference>
<gene>
    <name evidence="2" type="ORF">FUSPEROL_02331</name>
</gene>
<dbReference type="InterPro" id="IPR036873">
    <property type="entry name" value="Rhodanese-like_dom_sf"/>
</dbReference>
<dbReference type="EMBL" id="ACJY01000105">
    <property type="protein sequence ID" value="EFE85751.1"/>
    <property type="molecule type" value="Genomic_DNA"/>
</dbReference>
<dbReference type="InterPro" id="IPR050229">
    <property type="entry name" value="GlpE_sulfurtransferase"/>
</dbReference>
<dbReference type="Pfam" id="PF00581">
    <property type="entry name" value="Rhodanese"/>
    <property type="match status" value="1"/>
</dbReference>